<feature type="active site" description="Charge relay system" evidence="7">
    <location>
        <position position="147"/>
    </location>
</feature>
<feature type="active site" description="Charge relay system" evidence="7">
    <location>
        <position position="225"/>
    </location>
</feature>
<dbReference type="GO" id="GO:0046294">
    <property type="term" value="P:formaldehyde catabolic process"/>
    <property type="evidence" value="ECO:0007669"/>
    <property type="project" value="InterPro"/>
</dbReference>
<sequence>METLTKHRCHGGSQGYYSHPSEVIGLPMRLSVYLPPLAETRRVPALIYLAGLTCTEETFMIKGGAQRLAAELGLALVTPDTSPRGAGVEGEEDDWDLGTGASFYLDATRQPWARHYRVASYIVEELPRLLAARFPIDIDSLGLFGHSMGGHGALTLGLKNPGLFRSLSAFSPICAPALVPWGKKAFSAYLGDDESAWRLHDACEIVRAQRAPYPATILVDQGLTDVFLHEQLRPDLLEAACAAAGQPLILRRHAEYDHGYYFVSTFIADHLNHHARVLGRG</sequence>
<dbReference type="GO" id="GO:0005829">
    <property type="term" value="C:cytosol"/>
    <property type="evidence" value="ECO:0007669"/>
    <property type="project" value="TreeGrafter"/>
</dbReference>
<dbReference type="Pfam" id="PF00756">
    <property type="entry name" value="Esterase"/>
    <property type="match status" value="1"/>
</dbReference>
<dbReference type="EC" id="3.1.2.12" evidence="2 6"/>
<organism evidence="9">
    <name type="scientific">Cupriavidus necator</name>
    <name type="common">Alcaligenes eutrophus</name>
    <name type="synonym">Ralstonia eutropha</name>
    <dbReference type="NCBI Taxonomy" id="106590"/>
    <lineage>
        <taxon>Bacteria</taxon>
        <taxon>Pseudomonadati</taxon>
        <taxon>Pseudomonadota</taxon>
        <taxon>Betaproteobacteria</taxon>
        <taxon>Burkholderiales</taxon>
        <taxon>Burkholderiaceae</taxon>
        <taxon>Cupriavidus</taxon>
    </lineage>
</organism>
<evidence type="ECO:0000256" key="3">
    <source>
        <dbReference type="ARBA" id="ARBA00022487"/>
    </source>
</evidence>
<evidence type="ECO:0000256" key="8">
    <source>
        <dbReference type="RuleBase" id="RU363068"/>
    </source>
</evidence>
<protein>
    <recommendedName>
        <fullName evidence="2 6">S-formylglutathione hydrolase</fullName>
        <ecNumber evidence="2 6">3.1.2.12</ecNumber>
    </recommendedName>
</protein>
<dbReference type="GO" id="GO:0018738">
    <property type="term" value="F:S-formylglutathione hydrolase activity"/>
    <property type="evidence" value="ECO:0007669"/>
    <property type="project" value="UniProtKB-UniRule"/>
</dbReference>
<dbReference type="SUPFAM" id="SSF53474">
    <property type="entry name" value="alpha/beta-Hydrolases"/>
    <property type="match status" value="1"/>
</dbReference>
<name>A0A1K0IAW4_CUPNE</name>
<evidence type="ECO:0000256" key="4">
    <source>
        <dbReference type="ARBA" id="ARBA00022801"/>
    </source>
</evidence>
<dbReference type="InterPro" id="IPR000801">
    <property type="entry name" value="Esterase-like"/>
</dbReference>
<feature type="active site" description="Charge relay system" evidence="7">
    <location>
        <position position="258"/>
    </location>
</feature>
<dbReference type="AlphaFoldDB" id="A0A1K0IAW4"/>
<comment type="function">
    <text evidence="8">Serine hydrolase involved in the detoxification of formaldehyde.</text>
</comment>
<dbReference type="NCBIfam" id="TIGR02821">
    <property type="entry name" value="fghA_ester_D"/>
    <property type="match status" value="1"/>
</dbReference>
<proteinExistence type="inferred from homology"/>
<comment type="similarity">
    <text evidence="1 8">Belongs to the esterase D family.</text>
</comment>
<evidence type="ECO:0000256" key="2">
    <source>
        <dbReference type="ARBA" id="ARBA00012479"/>
    </source>
</evidence>
<comment type="catalytic activity">
    <reaction evidence="5 8">
        <text>S-formylglutathione + H2O = formate + glutathione + H(+)</text>
        <dbReference type="Rhea" id="RHEA:14961"/>
        <dbReference type="ChEBI" id="CHEBI:15377"/>
        <dbReference type="ChEBI" id="CHEBI:15378"/>
        <dbReference type="ChEBI" id="CHEBI:15740"/>
        <dbReference type="ChEBI" id="CHEBI:57688"/>
        <dbReference type="ChEBI" id="CHEBI:57925"/>
        <dbReference type="EC" id="3.1.2.12"/>
    </reaction>
</comment>
<dbReference type="PANTHER" id="PTHR10061:SF0">
    <property type="entry name" value="S-FORMYLGLUTATHIONE HYDROLASE"/>
    <property type="match status" value="1"/>
</dbReference>
<dbReference type="EMBL" id="FMSH01000052">
    <property type="protein sequence ID" value="SCU73978.1"/>
    <property type="molecule type" value="Genomic_DNA"/>
</dbReference>
<dbReference type="Gene3D" id="3.40.50.1820">
    <property type="entry name" value="alpha/beta hydrolase"/>
    <property type="match status" value="1"/>
</dbReference>
<accession>A0A1K0IAW4</accession>
<dbReference type="GO" id="GO:0052689">
    <property type="term" value="F:carboxylic ester hydrolase activity"/>
    <property type="evidence" value="ECO:0007669"/>
    <property type="project" value="UniProtKB-KW"/>
</dbReference>
<gene>
    <name evidence="9" type="primary">ESD</name>
    <name evidence="9" type="ORF">CNECB9_1450010</name>
</gene>
<evidence type="ECO:0000256" key="6">
    <source>
        <dbReference type="NCBIfam" id="TIGR02821"/>
    </source>
</evidence>
<keyword evidence="3 8" id="KW-0719">Serine esterase</keyword>
<reference evidence="9" key="1">
    <citation type="submission" date="2016-09" db="EMBL/GenBank/DDBJ databases">
        <authorList>
            <person name="Capua I."/>
            <person name="De Benedictis P."/>
            <person name="Joannis T."/>
            <person name="Lombin L.H."/>
            <person name="Cattoli G."/>
        </authorList>
    </citation>
    <scope>NUCLEOTIDE SEQUENCE</scope>
    <source>
        <strain evidence="9">B9</strain>
    </source>
</reference>
<dbReference type="InterPro" id="IPR014186">
    <property type="entry name" value="S-formylglutathione_hydrol"/>
</dbReference>
<keyword evidence="4 8" id="KW-0378">Hydrolase</keyword>
<evidence type="ECO:0000256" key="7">
    <source>
        <dbReference type="PIRSR" id="PIRSR614186-1"/>
    </source>
</evidence>
<dbReference type="InterPro" id="IPR029058">
    <property type="entry name" value="AB_hydrolase_fold"/>
</dbReference>
<evidence type="ECO:0000256" key="1">
    <source>
        <dbReference type="ARBA" id="ARBA00005622"/>
    </source>
</evidence>
<evidence type="ECO:0000256" key="5">
    <source>
        <dbReference type="ARBA" id="ARBA00047590"/>
    </source>
</evidence>
<evidence type="ECO:0000313" key="9">
    <source>
        <dbReference type="EMBL" id="SCU73978.1"/>
    </source>
</evidence>
<dbReference type="FunFam" id="3.40.50.1820:FF:000002">
    <property type="entry name" value="S-formylglutathione hydrolase"/>
    <property type="match status" value="1"/>
</dbReference>
<dbReference type="PANTHER" id="PTHR10061">
    <property type="entry name" value="S-FORMYLGLUTATHIONE HYDROLASE"/>
    <property type="match status" value="1"/>
</dbReference>
<dbReference type="RefSeq" id="WP_340520845.1">
    <property type="nucleotide sequence ID" value="NZ_FMSH01000052.1"/>
</dbReference>